<evidence type="ECO:0000259" key="1">
    <source>
        <dbReference type="Pfam" id="PF12323"/>
    </source>
</evidence>
<dbReference type="Pfam" id="PF12323">
    <property type="entry name" value="HTH_OrfB_IS605"/>
    <property type="match status" value="1"/>
</dbReference>
<name>A0A7X5TEN1_9GAMM</name>
<reference evidence="2 3" key="1">
    <citation type="submission" date="2018-02" db="EMBL/GenBank/DDBJ databases">
        <authorList>
            <person name="Machado R.A."/>
        </authorList>
    </citation>
    <scope>NUCLEOTIDE SEQUENCE [LARGE SCALE GENOMIC DNA]</scope>
    <source>
        <strain evidence="2 3">DSM 19724</strain>
    </source>
</reference>
<comment type="caution">
    <text evidence="2">The sequence shown here is derived from an EMBL/GenBank/DDBJ whole genome shotgun (WGS) entry which is preliminary data.</text>
</comment>
<evidence type="ECO:0000313" key="2">
    <source>
        <dbReference type="EMBL" id="NHB90811.1"/>
    </source>
</evidence>
<gene>
    <name evidence="2" type="ORF">C5469_01215</name>
</gene>
<accession>A0A7X5TEN1</accession>
<dbReference type="AlphaFoldDB" id="A0A7X5TEN1"/>
<keyword evidence="3" id="KW-1185">Reference proteome</keyword>
<feature type="domain" description="Transposase putative helix-turn-helix" evidence="1">
    <location>
        <begin position="1"/>
        <end position="17"/>
    </location>
</feature>
<dbReference type="InterPro" id="IPR021027">
    <property type="entry name" value="Transposase_put_HTH"/>
</dbReference>
<organism evidence="2 3">
    <name type="scientific">Photorhabdus cinerea</name>
    <dbReference type="NCBI Taxonomy" id="471575"/>
    <lineage>
        <taxon>Bacteria</taxon>
        <taxon>Pseudomonadati</taxon>
        <taxon>Pseudomonadota</taxon>
        <taxon>Gammaproteobacteria</taxon>
        <taxon>Enterobacterales</taxon>
        <taxon>Morganellaceae</taxon>
        <taxon>Photorhabdus</taxon>
    </lineage>
</organism>
<evidence type="ECO:0000313" key="3">
    <source>
        <dbReference type="Proteomes" id="UP000591844"/>
    </source>
</evidence>
<dbReference type="Proteomes" id="UP000591844">
    <property type="component" value="Unassembled WGS sequence"/>
</dbReference>
<protein>
    <recommendedName>
        <fullName evidence="1">Transposase putative helix-turn-helix domain-containing protein</fullName>
    </recommendedName>
</protein>
<sequence>MLDQTFGYVRFVYNSLLQ</sequence>
<dbReference type="EMBL" id="PUJW01000001">
    <property type="protein sequence ID" value="NHB90811.1"/>
    <property type="molecule type" value="Genomic_DNA"/>
</dbReference>
<proteinExistence type="predicted"/>